<dbReference type="InParanoid" id="A0A409YN21"/>
<reference evidence="2 3" key="1">
    <citation type="journal article" date="2018" name="Evol. Lett.">
        <title>Horizontal gene cluster transfer increased hallucinogenic mushroom diversity.</title>
        <authorList>
            <person name="Reynolds H.T."/>
            <person name="Vijayakumar V."/>
            <person name="Gluck-Thaler E."/>
            <person name="Korotkin H.B."/>
            <person name="Matheny P.B."/>
            <person name="Slot J.C."/>
        </authorList>
    </citation>
    <scope>NUCLEOTIDE SEQUENCE [LARGE SCALE GENOMIC DNA]</scope>
    <source>
        <strain evidence="2 3">SRW20</strain>
    </source>
</reference>
<comment type="caution">
    <text evidence="2">The sequence shown here is derived from an EMBL/GenBank/DDBJ whole genome shotgun (WGS) entry which is preliminary data.</text>
</comment>
<evidence type="ECO:0008006" key="4">
    <source>
        <dbReference type="Google" id="ProtNLM"/>
    </source>
</evidence>
<evidence type="ECO:0000313" key="2">
    <source>
        <dbReference type="EMBL" id="PPR04422.1"/>
    </source>
</evidence>
<name>A0A409YN21_9AGAR</name>
<dbReference type="Proteomes" id="UP000284706">
    <property type="component" value="Unassembled WGS sequence"/>
</dbReference>
<proteinExistence type="predicted"/>
<gene>
    <name evidence="2" type="ORF">CVT26_002288</name>
</gene>
<feature type="region of interest" description="Disordered" evidence="1">
    <location>
        <begin position="1"/>
        <end position="31"/>
    </location>
</feature>
<dbReference type="EMBL" id="NHYE01000628">
    <property type="protein sequence ID" value="PPR04422.1"/>
    <property type="molecule type" value="Genomic_DNA"/>
</dbReference>
<dbReference type="AlphaFoldDB" id="A0A409YN21"/>
<evidence type="ECO:0000256" key="1">
    <source>
        <dbReference type="SAM" id="MobiDB-lite"/>
    </source>
</evidence>
<organism evidence="2 3">
    <name type="scientific">Gymnopilus dilepis</name>
    <dbReference type="NCBI Taxonomy" id="231916"/>
    <lineage>
        <taxon>Eukaryota</taxon>
        <taxon>Fungi</taxon>
        <taxon>Dikarya</taxon>
        <taxon>Basidiomycota</taxon>
        <taxon>Agaricomycotina</taxon>
        <taxon>Agaricomycetes</taxon>
        <taxon>Agaricomycetidae</taxon>
        <taxon>Agaricales</taxon>
        <taxon>Agaricineae</taxon>
        <taxon>Hymenogastraceae</taxon>
        <taxon>Gymnopilus</taxon>
    </lineage>
</organism>
<sequence length="432" mass="48507">MSDSSNSAPVDHVKASGHQNLSESSGVALEPNDMPETGQFLDIFTHIVDHAEAAGHKDLLKTLSRTCRRLSLYSFHRACHTFDLRTPSRRSTFNSLVKSGIAVPSKVLGIRIDLSEQDASAALRLFLKSQSLVTMELYGNGDQSPQPHLVHLVAQIASSSERPIGFIFVNMRIVPWTFIKIAQCLIFEASDIEPCESYPALDCVLPLRTITFATSTGGMSLEALFGRRVYVPYLTHLLMNFKPSETTDMNMNVHYDLTEILLTSKALEEITIVYRPNYKMSTSDIADELRALAKKLVHVTHPARREITLDFHFESSGEHALQFLPFLKILRDFKLISIAIPGNPSLVRRLLRLGYQLFVASGNNTSFRVDRIVKDERTNSSIIFGCTVRDVVTRECLSRVRSHYNVCGPRSRRELGKGGAEWRDNMVPVEEL</sequence>
<keyword evidence="3" id="KW-1185">Reference proteome</keyword>
<evidence type="ECO:0000313" key="3">
    <source>
        <dbReference type="Proteomes" id="UP000284706"/>
    </source>
</evidence>
<accession>A0A409YN21</accession>
<protein>
    <recommendedName>
        <fullName evidence="4">F-box domain-containing protein</fullName>
    </recommendedName>
</protein>